<dbReference type="InterPro" id="IPR052942">
    <property type="entry name" value="LPS_cholinephosphotransferase"/>
</dbReference>
<sequence>FLPVLNLSQKLNILYLYRVLSAALDSVGVKHFLMDGSLLGLHRHGGIIPWDDDLDVSVSLDAWELVQQSLACVEGFTLNKRREGHWKFHYNTGYYPFVDIFFYRMDETYVWAALESARKTFIYPTKLVFPLGESIFEGMKVPVPNDSLRITRRIYEYHVCDAYSLHMERNVSFSDADSKGYSITSLPCHNISYMYTFYNI</sequence>
<dbReference type="InterPro" id="IPR007074">
    <property type="entry name" value="LicD/FKTN/FKRP_NTP_transf"/>
</dbReference>
<organism evidence="2 3">
    <name type="scientific">Lymnaea stagnalis</name>
    <name type="common">Great pond snail</name>
    <name type="synonym">Helix stagnalis</name>
    <dbReference type="NCBI Taxonomy" id="6523"/>
    <lineage>
        <taxon>Eukaryota</taxon>
        <taxon>Metazoa</taxon>
        <taxon>Spiralia</taxon>
        <taxon>Lophotrochozoa</taxon>
        <taxon>Mollusca</taxon>
        <taxon>Gastropoda</taxon>
        <taxon>Heterobranchia</taxon>
        <taxon>Euthyneura</taxon>
        <taxon>Panpulmonata</taxon>
        <taxon>Hygrophila</taxon>
        <taxon>Lymnaeoidea</taxon>
        <taxon>Lymnaeidae</taxon>
        <taxon>Lymnaea</taxon>
    </lineage>
</organism>
<evidence type="ECO:0000259" key="1">
    <source>
        <dbReference type="Pfam" id="PF04991"/>
    </source>
</evidence>
<dbReference type="PANTHER" id="PTHR43404:SF1">
    <property type="entry name" value="MNN4P"/>
    <property type="match status" value="1"/>
</dbReference>
<name>A0AAV2I6L8_LYMST</name>
<protein>
    <recommendedName>
        <fullName evidence="1">LicD/FKTN/FKRP nucleotidyltransferase domain-containing protein</fullName>
    </recommendedName>
</protein>
<evidence type="ECO:0000313" key="2">
    <source>
        <dbReference type="EMBL" id="CAL1542350.1"/>
    </source>
</evidence>
<keyword evidence="3" id="KW-1185">Reference proteome</keyword>
<proteinExistence type="predicted"/>
<dbReference type="Proteomes" id="UP001497497">
    <property type="component" value="Unassembled WGS sequence"/>
</dbReference>
<dbReference type="AlphaFoldDB" id="A0AAV2I6L8"/>
<gene>
    <name evidence="2" type="ORF">GSLYS_00015944001</name>
</gene>
<comment type="caution">
    <text evidence="2">The sequence shown here is derived from an EMBL/GenBank/DDBJ whole genome shotgun (WGS) entry which is preliminary data.</text>
</comment>
<feature type="non-terminal residue" evidence="2">
    <location>
        <position position="1"/>
    </location>
</feature>
<reference evidence="2 3" key="1">
    <citation type="submission" date="2024-04" db="EMBL/GenBank/DDBJ databases">
        <authorList>
            <consortium name="Genoscope - CEA"/>
            <person name="William W."/>
        </authorList>
    </citation>
    <scope>NUCLEOTIDE SEQUENCE [LARGE SCALE GENOMIC DNA]</scope>
</reference>
<dbReference type="Pfam" id="PF04991">
    <property type="entry name" value="LicD"/>
    <property type="match status" value="1"/>
</dbReference>
<dbReference type="PANTHER" id="PTHR43404">
    <property type="entry name" value="LIPOPOLYSACCHARIDE CHOLINEPHOSPHOTRANSFERASE LICD"/>
    <property type="match status" value="1"/>
</dbReference>
<feature type="domain" description="LicD/FKTN/FKRP nucleotidyltransferase" evidence="1">
    <location>
        <begin position="28"/>
        <end position="65"/>
    </location>
</feature>
<accession>A0AAV2I6L8</accession>
<dbReference type="EMBL" id="CAXITT010000481">
    <property type="protein sequence ID" value="CAL1542350.1"/>
    <property type="molecule type" value="Genomic_DNA"/>
</dbReference>
<dbReference type="GO" id="GO:0009100">
    <property type="term" value="P:glycoprotein metabolic process"/>
    <property type="evidence" value="ECO:0007669"/>
    <property type="project" value="UniProtKB-ARBA"/>
</dbReference>
<evidence type="ECO:0000313" key="3">
    <source>
        <dbReference type="Proteomes" id="UP001497497"/>
    </source>
</evidence>